<dbReference type="RefSeq" id="WP_369741843.1">
    <property type="nucleotide sequence ID" value="NZ_JBGEDP010000002.1"/>
</dbReference>
<organism evidence="2 3">
    <name type="scientific">Mycobacterium servetii</name>
    <dbReference type="NCBI Taxonomy" id="3237418"/>
    <lineage>
        <taxon>Bacteria</taxon>
        <taxon>Bacillati</taxon>
        <taxon>Actinomycetota</taxon>
        <taxon>Actinomycetes</taxon>
        <taxon>Mycobacteriales</taxon>
        <taxon>Mycobacteriaceae</taxon>
        <taxon>Mycobacterium</taxon>
    </lineage>
</organism>
<protein>
    <submittedName>
        <fullName evidence="2">Metallophosphoesterase</fullName>
    </submittedName>
</protein>
<dbReference type="InterPro" id="IPR029052">
    <property type="entry name" value="Metallo-depent_PP-like"/>
</dbReference>
<evidence type="ECO:0000259" key="1">
    <source>
        <dbReference type="Pfam" id="PF00149"/>
    </source>
</evidence>
<name>A0ABV4C895_9MYCO</name>
<proteinExistence type="predicted"/>
<dbReference type="SUPFAM" id="SSF56300">
    <property type="entry name" value="Metallo-dependent phosphatases"/>
    <property type="match status" value="1"/>
</dbReference>
<dbReference type="EMBL" id="JBGEDP010000002">
    <property type="protein sequence ID" value="MEY8018773.1"/>
    <property type="molecule type" value="Genomic_DNA"/>
</dbReference>
<dbReference type="InterPro" id="IPR004843">
    <property type="entry name" value="Calcineurin-like_PHP"/>
</dbReference>
<evidence type="ECO:0000313" key="2">
    <source>
        <dbReference type="EMBL" id="MEY8018773.1"/>
    </source>
</evidence>
<dbReference type="Gene3D" id="3.60.21.10">
    <property type="match status" value="1"/>
</dbReference>
<comment type="caution">
    <text evidence="2">The sequence shown here is derived from an EMBL/GenBank/DDBJ whole genome shotgun (WGS) entry which is preliminary data.</text>
</comment>
<dbReference type="Pfam" id="PF00149">
    <property type="entry name" value="Metallophos"/>
    <property type="match status" value="1"/>
</dbReference>
<reference evidence="2 3" key="1">
    <citation type="submission" date="2024-08" db="EMBL/GenBank/DDBJ databases">
        <title>Mycobacterium servetensis sp. nov., a novel rapid-growing mycobacterial species recovered from a human patient in Zaragoza, Spain.</title>
        <authorList>
            <person name="Tristancho-Baro A.I."/>
            <person name="Buenestado-Serrano S."/>
            <person name="Garcia De Viedma D."/>
            <person name="Milagro-Beamonte A."/>
            <person name="Burillo N."/>
            <person name="Sanz S."/>
            <person name="Lopez-Calleja A.I."/>
            <person name="Penas-Utrilla D."/>
            <person name="Guardingo M."/>
            <person name="Garcia M.J."/>
            <person name="Vinuelas-Bayon J."/>
        </authorList>
    </citation>
    <scope>NUCLEOTIDE SEQUENCE [LARGE SCALE GENOMIC DNA]</scope>
    <source>
        <strain evidence="3">HUMS_12744610</strain>
    </source>
</reference>
<dbReference type="Proteomes" id="UP001564760">
    <property type="component" value="Unassembled WGS sequence"/>
</dbReference>
<gene>
    <name evidence="2" type="ORF">AB8998_29290</name>
</gene>
<sequence>MRLLVLADTEPDWTSIPHAITTHHADTLITAGDLNHTWLNNAHITDAPVPTIGIHGNHDTTPYLATLNITNLHLTPTTINATTFIGLEGCVRYKRRGHDVLYTQQEYAEMIADMPAADVLVTHCPPAGINDHPDPAHVGIIALRDWIDTHKPALLIHGHTYPETPLRQYRSTRVEYVRGAALVSL</sequence>
<evidence type="ECO:0000313" key="3">
    <source>
        <dbReference type="Proteomes" id="UP001564760"/>
    </source>
</evidence>
<accession>A0ABV4C895</accession>
<feature type="domain" description="Calcineurin-like phosphoesterase" evidence="1">
    <location>
        <begin position="1"/>
        <end position="160"/>
    </location>
</feature>
<keyword evidence="3" id="KW-1185">Reference proteome</keyword>